<evidence type="ECO:0000313" key="3">
    <source>
        <dbReference type="Proteomes" id="UP001456524"/>
    </source>
</evidence>
<sequence>MGRCLRRAWIGSHVLRTVCLAAEPTQTSSSPWHTNVYAAVACATYQTSSRRSPSGVLSTGTVLTTALSPTHTNFISATNAACRGHGCSPESCCRLRSKDRSLGLRPTSSFAPSRLFTMPFSATALRDVMSSVTPTTTGGVERAQRRYQRARCRIARSSTLSNEREITTSCSGQWYPMLHQQLERDRGHQHSYAQHQHLPIWLQRQCRHIYAPLLSRSLEAARCLQNFCAFLSIMIRRGFNALHLQPDFVLFDTTFANSIVGVERNDTPRVNCSGGGRKLSRPICSHSSTTAPHVRLPQRTNAPCLDIAARKCRFFSTPTLLASGCVPADAGPTFTAHLIKTAKRCSPSLGPRQSMRRFFRVSSSCVSSSCCSGCTRIA</sequence>
<feature type="chain" id="PRO_5045752101" description="Secreted protein" evidence="1">
    <location>
        <begin position="22"/>
        <end position="378"/>
    </location>
</feature>
<evidence type="ECO:0008006" key="4">
    <source>
        <dbReference type="Google" id="ProtNLM"/>
    </source>
</evidence>
<organism evidence="2 3">
    <name type="scientific">Phyllosticta citrichinensis</name>
    <dbReference type="NCBI Taxonomy" id="1130410"/>
    <lineage>
        <taxon>Eukaryota</taxon>
        <taxon>Fungi</taxon>
        <taxon>Dikarya</taxon>
        <taxon>Ascomycota</taxon>
        <taxon>Pezizomycotina</taxon>
        <taxon>Dothideomycetes</taxon>
        <taxon>Dothideomycetes incertae sedis</taxon>
        <taxon>Botryosphaeriales</taxon>
        <taxon>Phyllostictaceae</taxon>
        <taxon>Phyllosticta</taxon>
    </lineage>
</organism>
<feature type="signal peptide" evidence="1">
    <location>
        <begin position="1"/>
        <end position="21"/>
    </location>
</feature>
<reference evidence="2 3" key="1">
    <citation type="journal article" date="2022" name="G3 (Bethesda)">
        <title>Enemy or ally: a genomic approach to elucidate the lifestyle of Phyllosticta citrichinaensis.</title>
        <authorList>
            <person name="Buijs V.A."/>
            <person name="Groenewald J.Z."/>
            <person name="Haridas S."/>
            <person name="LaButti K.M."/>
            <person name="Lipzen A."/>
            <person name="Martin F.M."/>
            <person name="Barry K."/>
            <person name="Grigoriev I.V."/>
            <person name="Crous P.W."/>
            <person name="Seidl M.F."/>
        </authorList>
    </citation>
    <scope>NUCLEOTIDE SEQUENCE [LARGE SCALE GENOMIC DNA]</scope>
    <source>
        <strain evidence="2 3">CBS 129764</strain>
    </source>
</reference>
<accession>A0ABR1XH71</accession>
<gene>
    <name evidence="2" type="ORF">IWX90DRAFT_62816</name>
</gene>
<proteinExistence type="predicted"/>
<dbReference type="EMBL" id="JBBWUH010000011">
    <property type="protein sequence ID" value="KAK8154674.1"/>
    <property type="molecule type" value="Genomic_DNA"/>
</dbReference>
<name>A0ABR1XH71_9PEZI</name>
<comment type="caution">
    <text evidence="2">The sequence shown here is derived from an EMBL/GenBank/DDBJ whole genome shotgun (WGS) entry which is preliminary data.</text>
</comment>
<protein>
    <recommendedName>
        <fullName evidence="4">Secreted protein</fullName>
    </recommendedName>
</protein>
<keyword evidence="1" id="KW-0732">Signal</keyword>
<keyword evidence="3" id="KW-1185">Reference proteome</keyword>
<evidence type="ECO:0000256" key="1">
    <source>
        <dbReference type="SAM" id="SignalP"/>
    </source>
</evidence>
<dbReference type="Proteomes" id="UP001456524">
    <property type="component" value="Unassembled WGS sequence"/>
</dbReference>
<evidence type="ECO:0000313" key="2">
    <source>
        <dbReference type="EMBL" id="KAK8154674.1"/>
    </source>
</evidence>